<proteinExistence type="predicted"/>
<evidence type="ECO:0000313" key="1">
    <source>
        <dbReference type="EMBL" id="MDR9847017.1"/>
    </source>
</evidence>
<dbReference type="RefSeq" id="WP_310839439.1">
    <property type="nucleotide sequence ID" value="NZ_JAVLSJ010000001.1"/>
</dbReference>
<evidence type="ECO:0000313" key="2">
    <source>
        <dbReference type="Proteomes" id="UP001246576"/>
    </source>
</evidence>
<accession>A0ABU2EGM4</accession>
<sequence length="115" mass="12503">MSTKILNLDKLIDTQPKRELVIGGKTHLINDMTVRNFAITTERAKAIAAEDLPVQLEETVQLIARSVPTVDVEMLRDMSLQNLNVIAAFVRGEDVEGAEVVEGDKSGEEGTVAGN</sequence>
<name>A0ABU2EGM4_9BURK</name>
<dbReference type="EMBL" id="JAVLSJ010000001">
    <property type="protein sequence ID" value="MDR9847017.1"/>
    <property type="molecule type" value="Genomic_DNA"/>
</dbReference>
<dbReference type="Proteomes" id="UP001246576">
    <property type="component" value="Unassembled WGS sequence"/>
</dbReference>
<protein>
    <recommendedName>
        <fullName evidence="3">Tail assembly chaperone E/41/14-like protein</fullName>
    </recommendedName>
</protein>
<keyword evidence="2" id="KW-1185">Reference proteome</keyword>
<gene>
    <name evidence="1" type="ORF">RI048_02205</name>
</gene>
<reference evidence="1" key="1">
    <citation type="submission" date="2023-09" db="EMBL/GenBank/DDBJ databases">
        <title>Description of first Herbaspirillum huttiense subsp. nephrolepsisexaltata and Herbaspirillum huttiense subsp. lycopersicon.</title>
        <authorList>
            <person name="Poudel M."/>
            <person name="Sharma A."/>
            <person name="Goss E."/>
            <person name="Tapia J.H."/>
            <person name="Harmon C.M."/>
            <person name="Jones J.B."/>
        </authorList>
    </citation>
    <scope>NUCLEOTIDE SEQUENCE</scope>
    <source>
        <strain evidence="1">SE1</strain>
    </source>
</reference>
<organism evidence="1 2">
    <name type="scientific">Herbaspirillum huttiense subsp. lycopersici</name>
    <dbReference type="NCBI Taxonomy" id="3074428"/>
    <lineage>
        <taxon>Bacteria</taxon>
        <taxon>Pseudomonadati</taxon>
        <taxon>Pseudomonadota</taxon>
        <taxon>Betaproteobacteria</taxon>
        <taxon>Burkholderiales</taxon>
        <taxon>Oxalobacteraceae</taxon>
        <taxon>Herbaspirillum</taxon>
    </lineage>
</organism>
<comment type="caution">
    <text evidence="1">The sequence shown here is derived from an EMBL/GenBank/DDBJ whole genome shotgun (WGS) entry which is preliminary data.</text>
</comment>
<evidence type="ECO:0008006" key="3">
    <source>
        <dbReference type="Google" id="ProtNLM"/>
    </source>
</evidence>